<dbReference type="AlphaFoldDB" id="A0A4Q7P4F8"/>
<proteinExistence type="predicted"/>
<comment type="caution">
    <text evidence="1">The sequence shown here is derived from an EMBL/GenBank/DDBJ whole genome shotgun (WGS) entry which is preliminary data.</text>
</comment>
<reference evidence="1 2" key="1">
    <citation type="submission" date="2019-02" db="EMBL/GenBank/DDBJ databases">
        <title>Genomic Encyclopedia of Type Strains, Phase IV (KMG-IV): sequencing the most valuable type-strain genomes for metagenomic binning, comparative biology and taxonomic classification.</title>
        <authorList>
            <person name="Goeker M."/>
        </authorList>
    </citation>
    <scope>NUCLEOTIDE SEQUENCE [LARGE SCALE GENOMIC DNA]</scope>
    <source>
        <strain evidence="1 2">DSM 17196</strain>
    </source>
</reference>
<evidence type="ECO:0000313" key="2">
    <source>
        <dbReference type="Proteomes" id="UP000292262"/>
    </source>
</evidence>
<accession>A0A4Q7P4F8</accession>
<dbReference type="Proteomes" id="UP000292262">
    <property type="component" value="Unassembled WGS sequence"/>
</dbReference>
<sequence length="326" mass="37259">MLGVYSSAIAQTNSQIKKNIDLLLIAEQQQEAITFLYQIIQQNPKALVSYSKELSNNLNQALQTGEFNYALANLALETSASSTFQLSPASEKVLSKQNESIRQKLKQTDSYHNWIWEDEAYMMGRAESGLILDLLGYGTSQTSLEELKASLDYFTDNRPKYFAVAALLRRSGQVNTKHYQSLAKDDETRGLLYMQLKNLNKLSLFPEAYHTQIQLSKADMVNWLIYPTELNTFPTEIELVKMFTIEYSDVGPADFYLWKFRADNENWKNDGWMAGLSGPFVRANGPSMDAYGYTFSAFTAFDKKSPEEHFDEIVNIIEEWNAKNKK</sequence>
<name>A0A4Q7P4F8_9FLAO</name>
<evidence type="ECO:0000313" key="1">
    <source>
        <dbReference type="EMBL" id="RZS93572.1"/>
    </source>
</evidence>
<protein>
    <submittedName>
        <fullName evidence="1">Uncharacterized protein</fullName>
    </submittedName>
</protein>
<dbReference type="EMBL" id="SGXE01000002">
    <property type="protein sequence ID" value="RZS93572.1"/>
    <property type="molecule type" value="Genomic_DNA"/>
</dbReference>
<organism evidence="1 2">
    <name type="scientific">Aquimarina brevivitae</name>
    <dbReference type="NCBI Taxonomy" id="323412"/>
    <lineage>
        <taxon>Bacteria</taxon>
        <taxon>Pseudomonadati</taxon>
        <taxon>Bacteroidota</taxon>
        <taxon>Flavobacteriia</taxon>
        <taxon>Flavobacteriales</taxon>
        <taxon>Flavobacteriaceae</taxon>
        <taxon>Aquimarina</taxon>
    </lineage>
</organism>
<gene>
    <name evidence="1" type="ORF">EV197_2152</name>
</gene>
<keyword evidence="2" id="KW-1185">Reference proteome</keyword>